<proteinExistence type="predicted"/>
<name>A0A6A6BQX8_9PEZI</name>
<feature type="region of interest" description="Disordered" evidence="1">
    <location>
        <begin position="42"/>
        <end position="62"/>
    </location>
</feature>
<keyword evidence="3" id="KW-1185">Reference proteome</keyword>
<dbReference type="GeneID" id="54292802"/>
<dbReference type="AlphaFoldDB" id="A0A6A6BQX8"/>
<evidence type="ECO:0000313" key="3">
    <source>
        <dbReference type="Proteomes" id="UP000799438"/>
    </source>
</evidence>
<dbReference type="Proteomes" id="UP000799438">
    <property type="component" value="Unassembled WGS sequence"/>
</dbReference>
<sequence>MGTTYLICSSRRLRALDLLIYPSIHPHIIHLSPHTFLPVVPYQTQSSPTQSHNPNPNTYTQQTNKQTNNALAQSSINSSTINQPTHDRNHNTTHHPNTSLHHSFFFFLLPLPRHSEQRPRSRSRHPHRHAHRYARARTRGCPRHGSAARRLPAPLGGRPGPSRHVLRGRAA</sequence>
<protein>
    <submittedName>
        <fullName evidence="2">Uncharacterized protein</fullName>
    </submittedName>
</protein>
<dbReference type="EMBL" id="ML995478">
    <property type="protein sequence ID" value="KAF2144991.1"/>
    <property type="molecule type" value="Genomic_DNA"/>
</dbReference>
<organism evidence="2 3">
    <name type="scientific">Aplosporella prunicola CBS 121167</name>
    <dbReference type="NCBI Taxonomy" id="1176127"/>
    <lineage>
        <taxon>Eukaryota</taxon>
        <taxon>Fungi</taxon>
        <taxon>Dikarya</taxon>
        <taxon>Ascomycota</taxon>
        <taxon>Pezizomycotina</taxon>
        <taxon>Dothideomycetes</taxon>
        <taxon>Dothideomycetes incertae sedis</taxon>
        <taxon>Botryosphaeriales</taxon>
        <taxon>Aplosporellaceae</taxon>
        <taxon>Aplosporella</taxon>
    </lineage>
</organism>
<feature type="compositionally biased region" description="Polar residues" evidence="1">
    <location>
        <begin position="42"/>
        <end position="52"/>
    </location>
</feature>
<evidence type="ECO:0000313" key="2">
    <source>
        <dbReference type="EMBL" id="KAF2144991.1"/>
    </source>
</evidence>
<dbReference type="RefSeq" id="XP_033400703.1">
    <property type="nucleotide sequence ID" value="XM_033535308.1"/>
</dbReference>
<feature type="compositionally biased region" description="Low complexity" evidence="1">
    <location>
        <begin position="53"/>
        <end position="62"/>
    </location>
</feature>
<reference evidence="2" key="1">
    <citation type="journal article" date="2020" name="Stud. Mycol.">
        <title>101 Dothideomycetes genomes: a test case for predicting lifestyles and emergence of pathogens.</title>
        <authorList>
            <person name="Haridas S."/>
            <person name="Albert R."/>
            <person name="Binder M."/>
            <person name="Bloem J."/>
            <person name="Labutti K."/>
            <person name="Salamov A."/>
            <person name="Andreopoulos B."/>
            <person name="Baker S."/>
            <person name="Barry K."/>
            <person name="Bills G."/>
            <person name="Bluhm B."/>
            <person name="Cannon C."/>
            <person name="Castanera R."/>
            <person name="Culley D."/>
            <person name="Daum C."/>
            <person name="Ezra D."/>
            <person name="Gonzalez J."/>
            <person name="Henrissat B."/>
            <person name="Kuo A."/>
            <person name="Liang C."/>
            <person name="Lipzen A."/>
            <person name="Lutzoni F."/>
            <person name="Magnuson J."/>
            <person name="Mondo S."/>
            <person name="Nolan M."/>
            <person name="Ohm R."/>
            <person name="Pangilinan J."/>
            <person name="Park H.-J."/>
            <person name="Ramirez L."/>
            <person name="Alfaro M."/>
            <person name="Sun H."/>
            <person name="Tritt A."/>
            <person name="Yoshinaga Y."/>
            <person name="Zwiers L.-H."/>
            <person name="Turgeon B."/>
            <person name="Goodwin S."/>
            <person name="Spatafora J."/>
            <person name="Crous P."/>
            <person name="Grigoriev I."/>
        </authorList>
    </citation>
    <scope>NUCLEOTIDE SEQUENCE</scope>
    <source>
        <strain evidence="2">CBS 121167</strain>
    </source>
</reference>
<accession>A0A6A6BQX8</accession>
<evidence type="ECO:0000256" key="1">
    <source>
        <dbReference type="SAM" id="MobiDB-lite"/>
    </source>
</evidence>
<feature type="compositionally biased region" description="Basic residues" evidence="1">
    <location>
        <begin position="120"/>
        <end position="142"/>
    </location>
</feature>
<feature type="region of interest" description="Disordered" evidence="1">
    <location>
        <begin position="115"/>
        <end position="171"/>
    </location>
</feature>
<gene>
    <name evidence="2" type="ORF">K452DRAFT_133351</name>
</gene>